<feature type="domain" description="DHHA1" evidence="2">
    <location>
        <begin position="240"/>
        <end position="306"/>
    </location>
</feature>
<dbReference type="InterPro" id="IPR001667">
    <property type="entry name" value="DDH_dom"/>
</dbReference>
<accession>A0ABS6ECK3</accession>
<dbReference type="Proteomes" id="UP000726170">
    <property type="component" value="Unassembled WGS sequence"/>
</dbReference>
<dbReference type="Pfam" id="PF01368">
    <property type="entry name" value="DHH"/>
    <property type="match status" value="1"/>
</dbReference>
<evidence type="ECO:0000313" key="4">
    <source>
        <dbReference type="Proteomes" id="UP000726170"/>
    </source>
</evidence>
<evidence type="ECO:0000259" key="1">
    <source>
        <dbReference type="Pfam" id="PF01368"/>
    </source>
</evidence>
<organism evidence="3 4">
    <name type="scientific">Clostridium mobile</name>
    <dbReference type="NCBI Taxonomy" id="2841512"/>
    <lineage>
        <taxon>Bacteria</taxon>
        <taxon>Bacillati</taxon>
        <taxon>Bacillota</taxon>
        <taxon>Clostridia</taxon>
        <taxon>Eubacteriales</taxon>
        <taxon>Clostridiaceae</taxon>
        <taxon>Clostridium</taxon>
    </lineage>
</organism>
<comment type="caution">
    <text evidence="3">The sequence shown here is derived from an EMBL/GenBank/DDBJ whole genome shotgun (WGS) entry which is preliminary data.</text>
</comment>
<dbReference type="RefSeq" id="WP_216438256.1">
    <property type="nucleotide sequence ID" value="NZ_JAHLQF010000001.1"/>
</dbReference>
<dbReference type="Pfam" id="PF02272">
    <property type="entry name" value="DHHA1"/>
    <property type="match status" value="1"/>
</dbReference>
<evidence type="ECO:0000259" key="2">
    <source>
        <dbReference type="Pfam" id="PF02272"/>
    </source>
</evidence>
<dbReference type="InterPro" id="IPR003156">
    <property type="entry name" value="DHHA1_dom"/>
</dbReference>
<dbReference type="PANTHER" id="PTHR47618:SF1">
    <property type="entry name" value="BIFUNCTIONAL OLIGORIBONUCLEASE AND PAP PHOSPHATASE NRNA"/>
    <property type="match status" value="1"/>
</dbReference>
<keyword evidence="4" id="KW-1185">Reference proteome</keyword>
<sequence length="320" mass="35384">MIMNNILKIIKESKKIAISFHTSPDGDSLGSSLGLLQGIRKLNKFAYILCKESIPDNFTFLPYSNEVIESTGNVLEGTDCVIVLDCGNTARINGNIELGSKEYTIINIDHHVSNELYGHLNYVDTNSACMGEIVYQMLKDLSIEVDRDIATCLYTSILTDTGSFRYSNTTSVTHSIAGELINTGIDFSSIHRLVFDSKAFDRFKLYGMVFDTMELINNQICVMTVTTDMFTKLNIDPGTDTSDIVSFGNSIKPVEITILLKEKENEVKISLRSKSKIDVRKIAESLGGGGHIRAAGASIKNKSLIEVKNILIELAENELM</sequence>
<dbReference type="EMBL" id="JAHLQF010000001">
    <property type="protein sequence ID" value="MBU5482788.1"/>
    <property type="molecule type" value="Genomic_DNA"/>
</dbReference>
<proteinExistence type="predicted"/>
<dbReference type="InterPro" id="IPR051319">
    <property type="entry name" value="Oligoribo/pAp-PDE_c-di-AMP_PDE"/>
</dbReference>
<reference evidence="3 4" key="1">
    <citation type="submission" date="2021-06" db="EMBL/GenBank/DDBJ databases">
        <authorList>
            <person name="Sun Q."/>
            <person name="Li D."/>
        </authorList>
    </citation>
    <scope>NUCLEOTIDE SEQUENCE [LARGE SCALE GENOMIC DNA]</scope>
    <source>
        <strain evidence="3 4">MSJ-11</strain>
    </source>
</reference>
<dbReference type="PANTHER" id="PTHR47618">
    <property type="entry name" value="BIFUNCTIONAL OLIGORIBONUCLEASE AND PAP PHOSPHATASE NRNA"/>
    <property type="match status" value="1"/>
</dbReference>
<gene>
    <name evidence="3" type="ORF">KQI86_00535</name>
</gene>
<name>A0ABS6ECK3_9CLOT</name>
<evidence type="ECO:0000313" key="3">
    <source>
        <dbReference type="EMBL" id="MBU5482788.1"/>
    </source>
</evidence>
<protein>
    <submittedName>
        <fullName evidence="3">Bifunctional oligoribonuclease/PAP phosphatase NrnA</fullName>
    </submittedName>
</protein>
<feature type="domain" description="DDH" evidence="1">
    <location>
        <begin position="15"/>
        <end position="157"/>
    </location>
</feature>